<evidence type="ECO:0000256" key="9">
    <source>
        <dbReference type="SAM" id="Phobius"/>
    </source>
</evidence>
<evidence type="ECO:0000256" key="4">
    <source>
        <dbReference type="ARBA" id="ARBA00022692"/>
    </source>
</evidence>
<dbReference type="Ensembl" id="ENSOANT00000052975.1">
    <property type="protein sequence ID" value="ENSOANP00000034565.1"/>
    <property type="gene ID" value="ENSOANG00000038500.1"/>
</dbReference>
<keyword evidence="7 9" id="KW-0472">Membrane</keyword>
<comment type="function">
    <text evidence="1">Odorant receptor.</text>
</comment>
<evidence type="ECO:0000259" key="10">
    <source>
        <dbReference type="PROSITE" id="PS50262"/>
    </source>
</evidence>
<proteinExistence type="predicted"/>
<reference evidence="11" key="2">
    <citation type="submission" date="2025-08" db="UniProtKB">
        <authorList>
            <consortium name="Ensembl"/>
        </authorList>
    </citation>
    <scope>IDENTIFICATION</scope>
    <source>
        <strain evidence="11">Glennie</strain>
    </source>
</reference>
<keyword evidence="3" id="KW-0716">Sensory transduction</keyword>
<evidence type="ECO:0000256" key="6">
    <source>
        <dbReference type="ARBA" id="ARBA00022989"/>
    </source>
</evidence>
<evidence type="ECO:0000256" key="8">
    <source>
        <dbReference type="ARBA" id="ARBA00023224"/>
    </source>
</evidence>
<dbReference type="PANTHER" id="PTHR26450:SF24">
    <property type="entry name" value="OLFACTORY RECEPTOR FAMILY 52 SUBFAMILY AC MEMBER 1"/>
    <property type="match status" value="1"/>
</dbReference>
<keyword evidence="5" id="KW-0552">Olfaction</keyword>
<protein>
    <recommendedName>
        <fullName evidence="10">G-protein coupled receptors family 1 profile domain-containing protein</fullName>
    </recommendedName>
</protein>
<feature type="transmembrane region" description="Helical" evidence="9">
    <location>
        <begin position="131"/>
        <end position="154"/>
    </location>
</feature>
<name>A0A6I8N0R5_ORNAN</name>
<comment type="subcellular location">
    <subcellularLocation>
        <location evidence="2">Membrane</location>
        <topology evidence="2">Multi-pass membrane protein</topology>
    </subcellularLocation>
</comment>
<dbReference type="SUPFAM" id="SSF81321">
    <property type="entry name" value="Family A G protein-coupled receptor-like"/>
    <property type="match status" value="1"/>
</dbReference>
<keyword evidence="12" id="KW-1185">Reference proteome</keyword>
<dbReference type="InterPro" id="IPR000276">
    <property type="entry name" value="GPCR_Rhodpsn"/>
</dbReference>
<dbReference type="AlphaFoldDB" id="A0A6I8N0R5"/>
<dbReference type="InterPro" id="IPR000725">
    <property type="entry name" value="Olfact_rcpt"/>
</dbReference>
<dbReference type="Proteomes" id="UP000002279">
    <property type="component" value="Chromosome 2"/>
</dbReference>
<feature type="transmembrane region" description="Helical" evidence="9">
    <location>
        <begin position="20"/>
        <end position="41"/>
    </location>
</feature>
<accession>A0A6I8N0R5</accession>
<feature type="transmembrane region" description="Helical" evidence="9">
    <location>
        <begin position="90"/>
        <end position="111"/>
    </location>
</feature>
<keyword evidence="6 9" id="KW-1133">Transmembrane helix</keyword>
<dbReference type="GeneTree" id="ENSGT01150000286940"/>
<gene>
    <name evidence="11" type="primary">LOC107547161</name>
</gene>
<organism evidence="11 12">
    <name type="scientific">Ornithorhynchus anatinus</name>
    <name type="common">Duckbill platypus</name>
    <dbReference type="NCBI Taxonomy" id="9258"/>
    <lineage>
        <taxon>Eukaryota</taxon>
        <taxon>Metazoa</taxon>
        <taxon>Chordata</taxon>
        <taxon>Craniata</taxon>
        <taxon>Vertebrata</taxon>
        <taxon>Euteleostomi</taxon>
        <taxon>Mammalia</taxon>
        <taxon>Monotremata</taxon>
        <taxon>Ornithorhynchidae</taxon>
        <taxon>Ornithorhynchus</taxon>
    </lineage>
</organism>
<feature type="domain" description="G-protein coupled receptors family 1 profile" evidence="10">
    <location>
        <begin position="32"/>
        <end position="282"/>
    </location>
</feature>
<dbReference type="FunFam" id="1.20.1070.10:FF:000006">
    <property type="entry name" value="Olfactory receptor"/>
    <property type="match status" value="1"/>
</dbReference>
<dbReference type="PRINTS" id="PR00237">
    <property type="entry name" value="GPCRRHODOPSN"/>
</dbReference>
<dbReference type="InterPro" id="IPR050402">
    <property type="entry name" value="OR51/52/56-like"/>
</dbReference>
<dbReference type="GO" id="GO:0004930">
    <property type="term" value="F:G protein-coupled receptor activity"/>
    <property type="evidence" value="ECO:0007669"/>
    <property type="project" value="InterPro"/>
</dbReference>
<feature type="transmembrane region" description="Helical" evidence="9">
    <location>
        <begin position="187"/>
        <end position="215"/>
    </location>
</feature>
<evidence type="ECO:0000313" key="11">
    <source>
        <dbReference type="Ensembl" id="ENSOANP00000034565.1"/>
    </source>
</evidence>
<reference evidence="11 12" key="1">
    <citation type="journal article" date="2008" name="Nature">
        <title>Genome analysis of the platypus reveals unique signatures of evolution.</title>
        <authorList>
            <person name="Warren W.C."/>
            <person name="Hillier L.W."/>
            <person name="Marshall Graves J.A."/>
            <person name="Birney E."/>
            <person name="Ponting C.P."/>
            <person name="Grutzner F."/>
            <person name="Belov K."/>
            <person name="Miller W."/>
            <person name="Clarke L."/>
            <person name="Chinwalla A.T."/>
            <person name="Yang S.P."/>
            <person name="Heger A."/>
            <person name="Locke D.P."/>
            <person name="Miethke P."/>
            <person name="Waters P.D."/>
            <person name="Veyrunes F."/>
            <person name="Fulton L."/>
            <person name="Fulton B."/>
            <person name="Graves T."/>
            <person name="Wallis J."/>
            <person name="Puente X.S."/>
            <person name="Lopez-Otin C."/>
            <person name="Ordonez G.R."/>
            <person name="Eichler E.E."/>
            <person name="Chen L."/>
            <person name="Cheng Z."/>
            <person name="Deakin J.E."/>
            <person name="Alsop A."/>
            <person name="Thompson K."/>
            <person name="Kirby P."/>
            <person name="Papenfuss A.T."/>
            <person name="Wakefield M.J."/>
            <person name="Olender T."/>
            <person name="Lancet D."/>
            <person name="Huttley G.A."/>
            <person name="Smit A.F."/>
            <person name="Pask A."/>
            <person name="Temple-Smith P."/>
            <person name="Batzer M.A."/>
            <person name="Walker J.A."/>
            <person name="Konkel M.K."/>
            <person name="Harris R.S."/>
            <person name="Whittington C.M."/>
            <person name="Wong E.S."/>
            <person name="Gemmell N.J."/>
            <person name="Buschiazzo E."/>
            <person name="Vargas Jentzsch I.M."/>
            <person name="Merkel A."/>
            <person name="Schmitz J."/>
            <person name="Zemann A."/>
            <person name="Churakov G."/>
            <person name="Kriegs J.O."/>
            <person name="Brosius J."/>
            <person name="Murchison E.P."/>
            <person name="Sachidanandam R."/>
            <person name="Smith C."/>
            <person name="Hannon G.J."/>
            <person name="Tsend-Ayush E."/>
            <person name="McMillan D."/>
            <person name="Attenborough R."/>
            <person name="Rens W."/>
            <person name="Ferguson-Smith M."/>
            <person name="Lefevre C.M."/>
            <person name="Sharp J.A."/>
            <person name="Nicholas K.R."/>
            <person name="Ray D.A."/>
            <person name="Kube M."/>
            <person name="Reinhardt R."/>
            <person name="Pringle T.H."/>
            <person name="Taylor J."/>
            <person name="Jones R.C."/>
            <person name="Nixon B."/>
            <person name="Dacheux J.L."/>
            <person name="Niwa H."/>
            <person name="Sekita Y."/>
            <person name="Huang X."/>
            <person name="Stark A."/>
            <person name="Kheradpour P."/>
            <person name="Kellis M."/>
            <person name="Flicek P."/>
            <person name="Chen Y."/>
            <person name="Webber C."/>
            <person name="Hardison R."/>
            <person name="Nelson J."/>
            <person name="Hallsworth-Pepin K."/>
            <person name="Delehaunty K."/>
            <person name="Markovic C."/>
            <person name="Minx P."/>
            <person name="Feng Y."/>
            <person name="Kremitzki C."/>
            <person name="Mitreva M."/>
            <person name="Glasscock J."/>
            <person name="Wylie T."/>
            <person name="Wohldmann P."/>
            <person name="Thiru P."/>
            <person name="Nhan M.N."/>
            <person name="Pohl C.S."/>
            <person name="Smith S.M."/>
            <person name="Hou S."/>
            <person name="Nefedov M."/>
            <person name="de Jong P.J."/>
            <person name="Renfree M.B."/>
            <person name="Mardis E.R."/>
            <person name="Wilson R.K."/>
        </authorList>
    </citation>
    <scope>NUCLEOTIDE SEQUENCE [LARGE SCALE GENOMIC DNA]</scope>
    <source>
        <strain evidence="11 12">Glennie</strain>
    </source>
</reference>
<dbReference type="PROSITE" id="PS50262">
    <property type="entry name" value="G_PROTEIN_RECEP_F1_2"/>
    <property type="match status" value="1"/>
</dbReference>
<dbReference type="Gene3D" id="1.20.1070.10">
    <property type="entry name" value="Rhodopsin 7-helix transmembrane proteins"/>
    <property type="match status" value="1"/>
</dbReference>
<reference evidence="11" key="3">
    <citation type="submission" date="2025-09" db="UniProtKB">
        <authorList>
            <consortium name="Ensembl"/>
        </authorList>
    </citation>
    <scope>IDENTIFICATION</scope>
    <source>
        <strain evidence="11">Glennie</strain>
    </source>
</reference>
<evidence type="ECO:0000256" key="5">
    <source>
        <dbReference type="ARBA" id="ARBA00022725"/>
    </source>
</evidence>
<feature type="transmembrane region" description="Helical" evidence="9">
    <location>
        <begin position="263"/>
        <end position="284"/>
    </location>
</feature>
<evidence type="ECO:0000256" key="2">
    <source>
        <dbReference type="ARBA" id="ARBA00004141"/>
    </source>
</evidence>
<feature type="transmembrane region" description="Helical" evidence="9">
    <location>
        <begin position="53"/>
        <end position="78"/>
    </location>
</feature>
<dbReference type="InterPro" id="IPR017452">
    <property type="entry name" value="GPCR_Rhodpsn_7TM"/>
</dbReference>
<dbReference type="InParanoid" id="A0A6I8N0R5"/>
<dbReference type="OMA" id="IGHNIPP"/>
<dbReference type="Pfam" id="PF13853">
    <property type="entry name" value="7tm_4"/>
    <property type="match status" value="1"/>
</dbReference>
<sequence>LTRNQRGIPGLEDMYLWLSLPFFFMFAAILLGNSIILFLLVTESALDKPMYHLLAMLLLADLVSTLAMMPQVLGLLWFGVQDISLDACLLQMFFIHGTSVVRSAVLVAMAFDRYVAICDPLRYTTVLTGSLVCRLGLMALAKGMVLILPIPLLLRQLTFCRTVIAHTYCDHMAVVKMACGHTGPNRIYGLFLVVLVVGLDCPLIGASYALILWAVLHLSSRGARLRALSTCSAQLSVVLVTYGPALISAIIHRFGRSIPVHSHILLANLYLLIPSLFNPVIFGVRTKEIRDMVTKHLGHCPGTKAQ</sequence>
<dbReference type="GO" id="GO:0005886">
    <property type="term" value="C:plasma membrane"/>
    <property type="evidence" value="ECO:0000318"/>
    <property type="project" value="GO_Central"/>
</dbReference>
<evidence type="ECO:0000256" key="7">
    <source>
        <dbReference type="ARBA" id="ARBA00023136"/>
    </source>
</evidence>
<evidence type="ECO:0000313" key="12">
    <source>
        <dbReference type="Proteomes" id="UP000002279"/>
    </source>
</evidence>
<keyword evidence="4 9" id="KW-0812">Transmembrane</keyword>
<keyword evidence="8" id="KW-0807">Transducer</keyword>
<evidence type="ECO:0000256" key="3">
    <source>
        <dbReference type="ARBA" id="ARBA00022606"/>
    </source>
</evidence>
<dbReference type="GO" id="GO:0004984">
    <property type="term" value="F:olfactory receptor activity"/>
    <property type="evidence" value="ECO:0000318"/>
    <property type="project" value="GO_Central"/>
</dbReference>
<dbReference type="PRINTS" id="PR00245">
    <property type="entry name" value="OLFACTORYR"/>
</dbReference>
<evidence type="ECO:0000256" key="1">
    <source>
        <dbReference type="ARBA" id="ARBA00002936"/>
    </source>
</evidence>
<feature type="transmembrane region" description="Helical" evidence="9">
    <location>
        <begin position="227"/>
        <end position="251"/>
    </location>
</feature>
<dbReference type="PANTHER" id="PTHR26450">
    <property type="entry name" value="OLFACTORY RECEPTOR 56B1-RELATED"/>
    <property type="match status" value="1"/>
</dbReference>